<organism evidence="1 2">
    <name type="scientific">Candidatus Taylorbacteria bacterium CG10_big_fil_rev_8_21_14_0_10_41_48</name>
    <dbReference type="NCBI Taxonomy" id="1975024"/>
    <lineage>
        <taxon>Bacteria</taxon>
        <taxon>Candidatus Tayloriibacteriota</taxon>
    </lineage>
</organism>
<evidence type="ECO:0000313" key="2">
    <source>
        <dbReference type="Proteomes" id="UP000228700"/>
    </source>
</evidence>
<evidence type="ECO:0000313" key="1">
    <source>
        <dbReference type="EMBL" id="PJE74418.1"/>
    </source>
</evidence>
<protein>
    <submittedName>
        <fullName evidence="1">Uncharacterized protein</fullName>
    </submittedName>
</protein>
<dbReference type="Proteomes" id="UP000228700">
    <property type="component" value="Unassembled WGS sequence"/>
</dbReference>
<proteinExistence type="predicted"/>
<comment type="caution">
    <text evidence="1">The sequence shown here is derived from an EMBL/GenBank/DDBJ whole genome shotgun (WGS) entry which is preliminary data.</text>
</comment>
<dbReference type="AlphaFoldDB" id="A0A2M8LCU5"/>
<name>A0A2M8LCU5_9BACT</name>
<sequence>MESKKPYLVFFVFKSVSVEQPYYLSVKRGDYFGFPGGPLDGSDDVLDYAMRTLKPIALIKTIGHLFKIRGGPCTWDEQPATFDLFFLPDADMIAPINSDATHINPEKDAPVDVFVEFFKDQNLEHFKSSRVKSAA</sequence>
<reference evidence="2" key="1">
    <citation type="submission" date="2017-09" db="EMBL/GenBank/DDBJ databases">
        <title>Depth-based differentiation of microbial function through sediment-hosted aquifers and enrichment of novel symbionts in the deep terrestrial subsurface.</title>
        <authorList>
            <person name="Probst A.J."/>
            <person name="Ladd B."/>
            <person name="Jarett J.K."/>
            <person name="Geller-Mcgrath D.E."/>
            <person name="Sieber C.M.K."/>
            <person name="Emerson J.B."/>
            <person name="Anantharaman K."/>
            <person name="Thomas B.C."/>
            <person name="Malmstrom R."/>
            <person name="Stieglmeier M."/>
            <person name="Klingl A."/>
            <person name="Woyke T."/>
            <person name="Ryan C.M."/>
            <person name="Banfield J.F."/>
        </authorList>
    </citation>
    <scope>NUCLEOTIDE SEQUENCE [LARGE SCALE GENOMIC DNA]</scope>
</reference>
<gene>
    <name evidence="1" type="ORF">COV01_00045</name>
</gene>
<dbReference type="EMBL" id="PFEQ01000001">
    <property type="protein sequence ID" value="PJE74418.1"/>
    <property type="molecule type" value="Genomic_DNA"/>
</dbReference>
<accession>A0A2M8LCU5</accession>